<evidence type="ECO:0000259" key="2">
    <source>
        <dbReference type="Pfam" id="PF01370"/>
    </source>
</evidence>
<dbReference type="EMBL" id="JBBWWR010000005">
    <property type="protein sequence ID" value="KAK8965874.1"/>
    <property type="molecule type" value="Genomic_DNA"/>
</dbReference>
<dbReference type="Pfam" id="PF01370">
    <property type="entry name" value="Epimerase"/>
    <property type="match status" value="1"/>
</dbReference>
<comment type="caution">
    <text evidence="3">The sequence shown here is derived from an EMBL/GenBank/DDBJ whole genome shotgun (WGS) entry which is preliminary data.</text>
</comment>
<organism evidence="3 4">
    <name type="scientific">Platanthera guangdongensis</name>
    <dbReference type="NCBI Taxonomy" id="2320717"/>
    <lineage>
        <taxon>Eukaryota</taxon>
        <taxon>Viridiplantae</taxon>
        <taxon>Streptophyta</taxon>
        <taxon>Embryophyta</taxon>
        <taxon>Tracheophyta</taxon>
        <taxon>Spermatophyta</taxon>
        <taxon>Magnoliopsida</taxon>
        <taxon>Liliopsida</taxon>
        <taxon>Asparagales</taxon>
        <taxon>Orchidaceae</taxon>
        <taxon>Orchidoideae</taxon>
        <taxon>Orchideae</taxon>
        <taxon>Orchidinae</taxon>
        <taxon>Platanthera</taxon>
    </lineage>
</organism>
<evidence type="ECO:0000256" key="1">
    <source>
        <dbReference type="SAM" id="MobiDB-lite"/>
    </source>
</evidence>
<keyword evidence="4" id="KW-1185">Reference proteome</keyword>
<gene>
    <name evidence="3" type="ORF">KSP40_PGU012018</name>
</gene>
<reference evidence="3 4" key="1">
    <citation type="journal article" date="2022" name="Nat. Plants">
        <title>Genomes of leafy and leafless Platanthera orchids illuminate the evolution of mycoheterotrophy.</title>
        <authorList>
            <person name="Li M.H."/>
            <person name="Liu K.W."/>
            <person name="Li Z."/>
            <person name="Lu H.C."/>
            <person name="Ye Q.L."/>
            <person name="Zhang D."/>
            <person name="Wang J.Y."/>
            <person name="Li Y.F."/>
            <person name="Zhong Z.M."/>
            <person name="Liu X."/>
            <person name="Yu X."/>
            <person name="Liu D.K."/>
            <person name="Tu X.D."/>
            <person name="Liu B."/>
            <person name="Hao Y."/>
            <person name="Liao X.Y."/>
            <person name="Jiang Y.T."/>
            <person name="Sun W.H."/>
            <person name="Chen J."/>
            <person name="Chen Y.Q."/>
            <person name="Ai Y."/>
            <person name="Zhai J.W."/>
            <person name="Wu S.S."/>
            <person name="Zhou Z."/>
            <person name="Hsiao Y.Y."/>
            <person name="Wu W.L."/>
            <person name="Chen Y.Y."/>
            <person name="Lin Y.F."/>
            <person name="Hsu J.L."/>
            <person name="Li C.Y."/>
            <person name="Wang Z.W."/>
            <person name="Zhao X."/>
            <person name="Zhong W.Y."/>
            <person name="Ma X.K."/>
            <person name="Ma L."/>
            <person name="Huang J."/>
            <person name="Chen G.Z."/>
            <person name="Huang M.Z."/>
            <person name="Huang L."/>
            <person name="Peng D.H."/>
            <person name="Luo Y.B."/>
            <person name="Zou S.Q."/>
            <person name="Chen S.P."/>
            <person name="Lan S."/>
            <person name="Tsai W.C."/>
            <person name="Van de Peer Y."/>
            <person name="Liu Z.J."/>
        </authorList>
    </citation>
    <scope>NUCLEOTIDE SEQUENCE [LARGE SCALE GENOMIC DNA]</scope>
    <source>
        <strain evidence="3">Lor288</strain>
    </source>
</reference>
<dbReference type="Proteomes" id="UP001412067">
    <property type="component" value="Unassembled WGS sequence"/>
</dbReference>
<dbReference type="InterPro" id="IPR036291">
    <property type="entry name" value="NAD(P)-bd_dom_sf"/>
</dbReference>
<evidence type="ECO:0000313" key="3">
    <source>
        <dbReference type="EMBL" id="KAK8965874.1"/>
    </source>
</evidence>
<evidence type="ECO:0000313" key="4">
    <source>
        <dbReference type="Proteomes" id="UP001412067"/>
    </source>
</evidence>
<dbReference type="SUPFAM" id="SSF51735">
    <property type="entry name" value="NAD(P)-binding Rossmann-fold domains"/>
    <property type="match status" value="1"/>
</dbReference>
<dbReference type="PANTHER" id="PTHR43725">
    <property type="entry name" value="UDP-GLUCOSE 4-EPIMERASE"/>
    <property type="match status" value="1"/>
</dbReference>
<name>A0ABR2MQA3_9ASPA</name>
<dbReference type="PANTHER" id="PTHR43725:SF8">
    <property type="entry name" value="CHLOROPLAST STEM-LOOP BINDING PROTEIN OF 41 KDA B, CHLOROPLASTIC"/>
    <property type="match status" value="1"/>
</dbReference>
<sequence>MARPVLLQQASPQSSGISFTTLNPKPHSSLSEFNGKTFRISIQSKSKAWKSNGSCSQLITASSSKKLLIMGGTRFIGVFLTRLLVNEGHQVTLFARGKAPITQQLPGESLQEYEEYKSSVLHLKGDRKDSDFVKSSLASLNFEVVYDINGRESVEEEPILEALPNLEQYIYCSSAGVYHKSDLMPHFESDAVDPASRHKGKLETESLLDFKDEWFFHRLNAGRPIPIPNSGVQITQLGHVKDLASAFVKVLGNSNASKQVYNISGSKYVTFDGLARACAEAAGYAEPEIVHYNPKEFDFGKKKAFPFRDQHYFASIEKSTN</sequence>
<dbReference type="Gene3D" id="3.40.50.720">
    <property type="entry name" value="NAD(P)-binding Rossmann-like Domain"/>
    <property type="match status" value="1"/>
</dbReference>
<feature type="domain" description="NAD-dependent epimerase/dehydratase" evidence="2">
    <location>
        <begin position="215"/>
        <end position="263"/>
    </location>
</feature>
<dbReference type="InterPro" id="IPR001509">
    <property type="entry name" value="Epimerase_deHydtase"/>
</dbReference>
<protein>
    <recommendedName>
        <fullName evidence="2">NAD-dependent epimerase/dehydratase domain-containing protein</fullName>
    </recommendedName>
</protein>
<proteinExistence type="predicted"/>
<feature type="compositionally biased region" description="Polar residues" evidence="1">
    <location>
        <begin position="8"/>
        <end position="23"/>
    </location>
</feature>
<accession>A0ABR2MQA3</accession>
<feature type="region of interest" description="Disordered" evidence="1">
    <location>
        <begin position="1"/>
        <end position="23"/>
    </location>
</feature>